<accession>A0A4Z1AJM7</accession>
<dbReference type="PANTHER" id="PTHR42927">
    <property type="entry name" value="HELICASE SUPERFAMILY 1 AND 2 DOMAIN-CONTAINING PROTEIN"/>
    <property type="match status" value="1"/>
</dbReference>
<evidence type="ECO:0000259" key="2">
    <source>
        <dbReference type="SMART" id="SM00487"/>
    </source>
</evidence>
<comment type="caution">
    <text evidence="3">The sequence shown here is derived from an EMBL/GenBank/DDBJ whole genome shotgun (WGS) entry which is preliminary data.</text>
</comment>
<dbReference type="GO" id="GO:0005524">
    <property type="term" value="F:ATP binding"/>
    <property type="evidence" value="ECO:0007669"/>
    <property type="project" value="UniProtKB-KW"/>
</dbReference>
<protein>
    <submittedName>
        <fullName evidence="3">Type I restriction endonuclease subunit R</fullName>
    </submittedName>
</protein>
<evidence type="ECO:0000313" key="4">
    <source>
        <dbReference type="Proteomes" id="UP000297241"/>
    </source>
</evidence>
<dbReference type="Gene3D" id="3.90.1570.50">
    <property type="match status" value="1"/>
</dbReference>
<dbReference type="Gene3D" id="3.40.50.300">
    <property type="entry name" value="P-loop containing nucleotide triphosphate hydrolases"/>
    <property type="match status" value="2"/>
</dbReference>
<keyword evidence="3" id="KW-0255">Endonuclease</keyword>
<organism evidence="3 4">
    <name type="scientific">Leptospira dzoumogneensis</name>
    <dbReference type="NCBI Taxonomy" id="2484904"/>
    <lineage>
        <taxon>Bacteria</taxon>
        <taxon>Pseudomonadati</taxon>
        <taxon>Spirochaetota</taxon>
        <taxon>Spirochaetia</taxon>
        <taxon>Leptospirales</taxon>
        <taxon>Leptospiraceae</taxon>
        <taxon>Leptospira</taxon>
    </lineage>
</organism>
<dbReference type="SUPFAM" id="SSF52540">
    <property type="entry name" value="P-loop containing nucleoside triphosphate hydrolases"/>
    <property type="match status" value="1"/>
</dbReference>
<dbReference type="Pfam" id="PF18766">
    <property type="entry name" value="SWI2_SNF2"/>
    <property type="match status" value="1"/>
</dbReference>
<gene>
    <name evidence="3" type="ORF">EHR06_18020</name>
</gene>
<sequence>MKPHNEIVFETDIVRDLISSPETLFSRPYIEGNPENFDAELGLYPEDLIAYIKTTQSEEYEKLAKKQGSDKADVHLLREVSRYMDTNGCIHSLRRGIEFVGSKFRLVQFQPDNLSNQKAKDQYDANILRVVRQIRYSPYHQEMLTKTGHGSGIIDLVIFLNGIPVASLELKTDFTQSVHHAIQQYKKDRLPLNPVTRKPEPLLSFNKRCIVHFAVSTEEVYMTTKLEGENTLFLPFNRGNGDGAGNSPNPNGYASSYLWEEVLEKETFLRILGRFVHLQNKDTEGRKLKPEQHTIIFPRYHQLDAVKKLIATATSEGPGHRYLIQHSAGSGKSNSIAWLTHQLASLTVQKGAKQGERLFRNIIVITDRTVLDSQLQDTIYQFDHQTGVVNRITREEGSGSKSQQLTEALTGNSPIIIVTIQTFPYILEAIQKETSLKNHTFAVIADEAHSSQTGKTASKLKEVLQAELKDEEELSAEDILRMSVESRKTAKNISYFAFTATPKPATLEIFGRLKFPDQPKSKENTPVAFHVYTMQQAIEEGYILNVLKNYTTYDVAYKIANQSRDKEVDAKKAKSKINTWVRLHPHNITQKIAIIVEHYRSNIRHMLDGAAKAMVVTGSRKEAVRYKIELDKYLKEKNYSDIHALVAFSGDVIDEEYANFAHKANTKDPFTERNMNPDLKGEDIRTAFDNDAFQILLVANKFLTGFDQAKLCAMYIDKTLSGVDCVQALSRLNRVYPGKEKITFILDFVNKITDIVEAFSPFYKTTSLSDNSDPNAIFAIKNALLDARIFTLEQVEEFAKEYFSQAENIRNKKKSEITQKKLNSIIQNPKLVFKTRYTNALNEIRNANEIIEQAKQSKNNTSIQDVQKHLNSMKEIKSELDRFKSGVNKFIDLYEFMTNIVDYDSQELEKLYVFLKFLKELLKIEDLDEGISLAGLVLSHFRIHRKQIWNPKLDQKELDPDSTTISAGMDKKKELLSEIIDSINELFDGDVSESDAIEKLNSFGLSLEPEIMKNEEVMNQMKAGNSKEQIMLGDYPKALTHAIMNTLTTNNDLSSRLLSNNLLMDKFARSILEVFIENLKQTGNT</sequence>
<dbReference type="OrthoDB" id="9758243at2"/>
<dbReference type="InterPro" id="IPR027417">
    <property type="entry name" value="P-loop_NTPase"/>
</dbReference>
<keyword evidence="3" id="KW-0540">Nuclease</keyword>
<keyword evidence="4" id="KW-1185">Reference proteome</keyword>
<dbReference type="Pfam" id="PF22679">
    <property type="entry name" value="T1R_D3-like"/>
    <property type="match status" value="1"/>
</dbReference>
<dbReference type="InterPro" id="IPR014001">
    <property type="entry name" value="Helicase_ATP-bd"/>
</dbReference>
<feature type="coiled-coil region" evidence="1">
    <location>
        <begin position="837"/>
        <end position="864"/>
    </location>
</feature>
<keyword evidence="1" id="KW-0175">Coiled coil</keyword>
<name>A0A4Z1AJM7_9LEPT</name>
<dbReference type="SMART" id="SM00487">
    <property type="entry name" value="DEXDc"/>
    <property type="match status" value="1"/>
</dbReference>
<reference evidence="3" key="1">
    <citation type="journal article" date="2019" name="PLoS Negl. Trop. Dis.">
        <title>Revisiting the worldwide diversity of Leptospira species in the environment.</title>
        <authorList>
            <person name="Vincent A.T."/>
            <person name="Schiettekatte O."/>
            <person name="Bourhy P."/>
            <person name="Veyrier F.J."/>
            <person name="Picardeau M."/>
        </authorList>
    </citation>
    <scope>NUCLEOTIDE SEQUENCE [LARGE SCALE GENOMIC DNA]</scope>
    <source>
        <strain evidence="3">201601113</strain>
    </source>
</reference>
<proteinExistence type="predicted"/>
<dbReference type="InterPro" id="IPR055180">
    <property type="entry name" value="HsdR_RecA-like_helicase_dom_2"/>
</dbReference>
<dbReference type="PANTHER" id="PTHR42927:SF1">
    <property type="entry name" value="HELICASE SUPERFAMILY 1 AND 2 DOMAIN-CONTAINING PROTEIN"/>
    <property type="match status" value="1"/>
</dbReference>
<dbReference type="EMBL" id="RQHS01000024">
    <property type="protein sequence ID" value="TGM95488.1"/>
    <property type="molecule type" value="Genomic_DNA"/>
</dbReference>
<feature type="domain" description="Helicase ATP-binding" evidence="2">
    <location>
        <begin position="294"/>
        <end position="532"/>
    </location>
</feature>
<dbReference type="GO" id="GO:0009035">
    <property type="term" value="F:type I site-specific deoxyribonuclease activity"/>
    <property type="evidence" value="ECO:0007669"/>
    <property type="project" value="UniProtKB-EC"/>
</dbReference>
<dbReference type="Pfam" id="PF04313">
    <property type="entry name" value="HSDR_N"/>
    <property type="match status" value="1"/>
</dbReference>
<dbReference type="Proteomes" id="UP000297241">
    <property type="component" value="Unassembled WGS sequence"/>
</dbReference>
<dbReference type="AlphaFoldDB" id="A0A4Z1AJM7"/>
<dbReference type="GO" id="GO:0003677">
    <property type="term" value="F:DNA binding"/>
    <property type="evidence" value="ECO:0007669"/>
    <property type="project" value="UniProtKB-KW"/>
</dbReference>
<dbReference type="GO" id="GO:0009307">
    <property type="term" value="P:DNA restriction-modification system"/>
    <property type="evidence" value="ECO:0007669"/>
    <property type="project" value="UniProtKB-KW"/>
</dbReference>
<evidence type="ECO:0000256" key="1">
    <source>
        <dbReference type="SAM" id="Coils"/>
    </source>
</evidence>
<keyword evidence="3" id="KW-0378">Hydrolase</keyword>
<dbReference type="InterPro" id="IPR007409">
    <property type="entry name" value="Restrct_endonuc_type1_HsdR_N"/>
</dbReference>
<dbReference type="InterPro" id="IPR040980">
    <property type="entry name" value="SWI2_SNF2"/>
</dbReference>
<evidence type="ECO:0000313" key="3">
    <source>
        <dbReference type="EMBL" id="TGM95488.1"/>
    </source>
</evidence>